<keyword evidence="1" id="KW-1133">Transmembrane helix</keyword>
<protein>
    <submittedName>
        <fullName evidence="2">Uncharacterized protein</fullName>
    </submittedName>
</protein>
<evidence type="ECO:0000313" key="3">
    <source>
        <dbReference type="Proteomes" id="UP000724657"/>
    </source>
</evidence>
<accession>A0A9E2NYB8</accession>
<keyword evidence="1" id="KW-0472">Membrane</keyword>
<comment type="caution">
    <text evidence="2">The sequence shown here is derived from an EMBL/GenBank/DDBJ whole genome shotgun (WGS) entry which is preliminary data.</text>
</comment>
<dbReference type="Proteomes" id="UP000724657">
    <property type="component" value="Unassembled WGS sequence"/>
</dbReference>
<keyword evidence="1" id="KW-0812">Transmembrane</keyword>
<reference evidence="2" key="2">
    <citation type="submission" date="2021-04" db="EMBL/GenBank/DDBJ databases">
        <authorList>
            <person name="Gilroy R."/>
        </authorList>
    </citation>
    <scope>NUCLEOTIDE SEQUENCE</scope>
    <source>
        <strain evidence="2">A6-441</strain>
    </source>
</reference>
<sequence length="160" mass="18875">MVFYDEFLKKIDEGKFEAKDIERFSPDIKRSVISLGIAIPMFIIALAQLYMAKLDGNLIRVAFAIGFIYMGIRQLRTTFSYKIQIDVKNKKMKFMKVDIDLTRVESCTLKEGKVGKRLEVVLDIITFDNQQYIIPLYMNRKLKFVWLMREILKKSFIIKK</sequence>
<proteinExistence type="predicted"/>
<dbReference type="EMBL" id="JAHLFN010000019">
    <property type="protein sequence ID" value="MBU3841856.1"/>
    <property type="molecule type" value="Genomic_DNA"/>
</dbReference>
<dbReference type="AlphaFoldDB" id="A0A9E2NYB8"/>
<organism evidence="2 3">
    <name type="scientific">Candidatus Fusobacterium pullicola</name>
    <dbReference type="NCBI Taxonomy" id="2838601"/>
    <lineage>
        <taxon>Bacteria</taxon>
        <taxon>Fusobacteriati</taxon>
        <taxon>Fusobacteriota</taxon>
        <taxon>Fusobacteriia</taxon>
        <taxon>Fusobacteriales</taxon>
        <taxon>Fusobacteriaceae</taxon>
        <taxon>Fusobacterium</taxon>
    </lineage>
</organism>
<feature type="transmembrane region" description="Helical" evidence="1">
    <location>
        <begin position="32"/>
        <end position="51"/>
    </location>
</feature>
<evidence type="ECO:0000313" key="2">
    <source>
        <dbReference type="EMBL" id="MBU3841856.1"/>
    </source>
</evidence>
<feature type="transmembrane region" description="Helical" evidence="1">
    <location>
        <begin position="57"/>
        <end position="75"/>
    </location>
</feature>
<gene>
    <name evidence="2" type="ORF">IAA47_02520</name>
</gene>
<reference evidence="2" key="1">
    <citation type="journal article" date="2021" name="PeerJ">
        <title>Extensive microbial diversity within the chicken gut microbiome revealed by metagenomics and culture.</title>
        <authorList>
            <person name="Gilroy R."/>
            <person name="Ravi A."/>
            <person name="Getino M."/>
            <person name="Pursley I."/>
            <person name="Horton D.L."/>
            <person name="Alikhan N.F."/>
            <person name="Baker D."/>
            <person name="Gharbi K."/>
            <person name="Hall N."/>
            <person name="Watson M."/>
            <person name="Adriaenssens E.M."/>
            <person name="Foster-Nyarko E."/>
            <person name="Jarju S."/>
            <person name="Secka A."/>
            <person name="Antonio M."/>
            <person name="Oren A."/>
            <person name="Chaudhuri R.R."/>
            <person name="La Ragione R."/>
            <person name="Hildebrand F."/>
            <person name="Pallen M.J."/>
        </authorList>
    </citation>
    <scope>NUCLEOTIDE SEQUENCE</scope>
    <source>
        <strain evidence="2">A6-441</strain>
    </source>
</reference>
<evidence type="ECO:0000256" key="1">
    <source>
        <dbReference type="SAM" id="Phobius"/>
    </source>
</evidence>
<name>A0A9E2NYB8_9FUSO</name>